<evidence type="ECO:0000256" key="6">
    <source>
        <dbReference type="ARBA" id="ARBA00023163"/>
    </source>
</evidence>
<dbReference type="InterPro" id="IPR001789">
    <property type="entry name" value="Sig_transdc_resp-reg_receiver"/>
</dbReference>
<evidence type="ECO:0000259" key="10">
    <source>
        <dbReference type="PROSITE" id="PS50110"/>
    </source>
</evidence>
<dbReference type="FunFam" id="3.40.50.2300:FF:000001">
    <property type="entry name" value="DNA-binding response regulator PhoB"/>
    <property type="match status" value="1"/>
</dbReference>
<evidence type="ECO:0000259" key="11">
    <source>
        <dbReference type="PROSITE" id="PS51755"/>
    </source>
</evidence>
<evidence type="ECO:0000256" key="9">
    <source>
        <dbReference type="PROSITE-ProRule" id="PRU01091"/>
    </source>
</evidence>
<protein>
    <recommendedName>
        <fullName evidence="1">Stage 0 sporulation protein A homolog</fullName>
    </recommendedName>
</protein>
<dbReference type="PATRIC" id="fig|1235802.3.peg.3123"/>
<sequence length="220" mass="25131">MADILIVEDQQELARLLSSFLHAENYSTCIAHSGEQALALFASGGIKLVILDVMLPGMDGFAVCRKIRSMDDVPILIVSAKNRKEDQLNGLVSGADDYIEKPYDIDIMLAKIRNIFKYRYSQDEIMDGTLCLNKIRRTVHKNGVLVEMTSKEFDLLQLFMENKGKALRKEYLFGQVWGIDSFSEPQTLTVHIKWLRQKIEEDPKSPKRIVTVWGVGYRFV</sequence>
<dbReference type="AlphaFoldDB" id="N2A6U7"/>
<keyword evidence="6" id="KW-0804">Transcription</keyword>
<dbReference type="Gene3D" id="1.10.10.10">
    <property type="entry name" value="Winged helix-like DNA-binding domain superfamily/Winged helix DNA-binding domain"/>
    <property type="match status" value="1"/>
</dbReference>
<gene>
    <name evidence="12" type="ORF">C823_02957</name>
</gene>
<dbReference type="OrthoDB" id="9790442at2"/>
<feature type="domain" description="OmpR/PhoB-type" evidence="11">
    <location>
        <begin position="122"/>
        <end position="220"/>
    </location>
</feature>
<keyword evidence="5 9" id="KW-0238">DNA-binding</keyword>
<dbReference type="Pfam" id="PF00072">
    <property type="entry name" value="Response_reg"/>
    <property type="match status" value="1"/>
</dbReference>
<accession>N2A6U7</accession>
<dbReference type="Pfam" id="PF00486">
    <property type="entry name" value="Trans_reg_C"/>
    <property type="match status" value="1"/>
</dbReference>
<dbReference type="GO" id="GO:0005829">
    <property type="term" value="C:cytosol"/>
    <property type="evidence" value="ECO:0007669"/>
    <property type="project" value="TreeGrafter"/>
</dbReference>
<evidence type="ECO:0000256" key="4">
    <source>
        <dbReference type="ARBA" id="ARBA00023015"/>
    </source>
</evidence>
<dbReference type="eggNOG" id="COG0745">
    <property type="taxonomic scope" value="Bacteria"/>
</dbReference>
<dbReference type="PANTHER" id="PTHR48111:SF40">
    <property type="entry name" value="PHOSPHATE REGULON TRANSCRIPTIONAL REGULATORY PROTEIN PHOB"/>
    <property type="match status" value="1"/>
</dbReference>
<evidence type="ECO:0000256" key="8">
    <source>
        <dbReference type="PROSITE-ProRule" id="PRU00169"/>
    </source>
</evidence>
<dbReference type="SMART" id="SM00448">
    <property type="entry name" value="REC"/>
    <property type="match status" value="1"/>
</dbReference>
<evidence type="ECO:0000256" key="7">
    <source>
        <dbReference type="ARBA" id="ARBA00024867"/>
    </source>
</evidence>
<feature type="modified residue" description="4-aspartylphosphate" evidence="8">
    <location>
        <position position="52"/>
    </location>
</feature>
<evidence type="ECO:0000256" key="2">
    <source>
        <dbReference type="ARBA" id="ARBA00022553"/>
    </source>
</evidence>
<dbReference type="CDD" id="cd00383">
    <property type="entry name" value="trans_reg_C"/>
    <property type="match status" value="1"/>
</dbReference>
<dbReference type="InterPro" id="IPR039420">
    <property type="entry name" value="WalR-like"/>
</dbReference>
<dbReference type="Proteomes" id="UP000012589">
    <property type="component" value="Unassembled WGS sequence"/>
</dbReference>
<dbReference type="PANTHER" id="PTHR48111">
    <property type="entry name" value="REGULATOR OF RPOS"/>
    <property type="match status" value="1"/>
</dbReference>
<dbReference type="EMBL" id="AQFT01000091">
    <property type="protein sequence ID" value="EMZ25067.1"/>
    <property type="molecule type" value="Genomic_DNA"/>
</dbReference>
<dbReference type="GO" id="GO:0000156">
    <property type="term" value="F:phosphorelay response regulator activity"/>
    <property type="evidence" value="ECO:0007669"/>
    <property type="project" value="TreeGrafter"/>
</dbReference>
<dbReference type="PROSITE" id="PS50110">
    <property type="entry name" value="RESPONSE_REGULATORY"/>
    <property type="match status" value="1"/>
</dbReference>
<evidence type="ECO:0000256" key="5">
    <source>
        <dbReference type="ARBA" id="ARBA00023125"/>
    </source>
</evidence>
<dbReference type="GO" id="GO:0006355">
    <property type="term" value="P:regulation of DNA-templated transcription"/>
    <property type="evidence" value="ECO:0007669"/>
    <property type="project" value="InterPro"/>
</dbReference>
<dbReference type="GO" id="GO:0032993">
    <property type="term" value="C:protein-DNA complex"/>
    <property type="evidence" value="ECO:0007669"/>
    <property type="project" value="TreeGrafter"/>
</dbReference>
<reference evidence="12 13" key="1">
    <citation type="journal article" date="2014" name="Genome Announc.">
        <title>Draft genome sequences of the altered schaedler flora, a defined bacterial community from gnotobiotic mice.</title>
        <authorList>
            <person name="Wannemuehler M.J."/>
            <person name="Overstreet A.M."/>
            <person name="Ward D.V."/>
            <person name="Phillips G.J."/>
        </authorList>
    </citation>
    <scope>NUCLEOTIDE SEQUENCE [LARGE SCALE GENOMIC DNA]</scope>
    <source>
        <strain evidence="12 13">ASF492</strain>
    </source>
</reference>
<dbReference type="CDD" id="cd17574">
    <property type="entry name" value="REC_OmpR"/>
    <property type="match status" value="1"/>
</dbReference>
<dbReference type="PROSITE" id="PS51755">
    <property type="entry name" value="OMPR_PHOB"/>
    <property type="match status" value="1"/>
</dbReference>
<evidence type="ECO:0000256" key="3">
    <source>
        <dbReference type="ARBA" id="ARBA00023012"/>
    </source>
</evidence>
<proteinExistence type="predicted"/>
<organism evidence="12 13">
    <name type="scientific">Eubacterium plexicaudatum ASF492</name>
    <dbReference type="NCBI Taxonomy" id="1235802"/>
    <lineage>
        <taxon>Bacteria</taxon>
        <taxon>Bacillati</taxon>
        <taxon>Bacillota</taxon>
        <taxon>Clostridia</taxon>
        <taxon>Eubacteriales</taxon>
        <taxon>Eubacteriaceae</taxon>
        <taxon>Eubacterium</taxon>
    </lineage>
</organism>
<dbReference type="SUPFAM" id="SSF52172">
    <property type="entry name" value="CheY-like"/>
    <property type="match status" value="1"/>
</dbReference>
<dbReference type="SMART" id="SM00862">
    <property type="entry name" value="Trans_reg_C"/>
    <property type="match status" value="1"/>
</dbReference>
<dbReference type="STRING" id="1235802.C823_02957"/>
<feature type="domain" description="Response regulatory" evidence="10">
    <location>
        <begin position="3"/>
        <end position="116"/>
    </location>
</feature>
<dbReference type="Gene3D" id="3.40.50.2300">
    <property type="match status" value="1"/>
</dbReference>
<name>N2A6U7_9FIRM</name>
<dbReference type="InterPro" id="IPR011006">
    <property type="entry name" value="CheY-like_superfamily"/>
</dbReference>
<comment type="caution">
    <text evidence="12">The sequence shown here is derived from an EMBL/GenBank/DDBJ whole genome shotgun (WGS) entry which is preliminary data.</text>
</comment>
<keyword evidence="2 8" id="KW-0597">Phosphoprotein</keyword>
<comment type="function">
    <text evidence="7">May play the central regulatory role in sporulation. It may be an element of the effector pathway responsible for the activation of sporulation genes in response to nutritional stress. Spo0A may act in concert with spo0H (a sigma factor) to control the expression of some genes that are critical to the sporulation process.</text>
</comment>
<evidence type="ECO:0000313" key="13">
    <source>
        <dbReference type="Proteomes" id="UP000012589"/>
    </source>
</evidence>
<dbReference type="FunFam" id="1.10.10.10:FF:000018">
    <property type="entry name" value="DNA-binding response regulator ResD"/>
    <property type="match status" value="1"/>
</dbReference>
<dbReference type="InterPro" id="IPR036388">
    <property type="entry name" value="WH-like_DNA-bd_sf"/>
</dbReference>
<feature type="DNA-binding region" description="OmpR/PhoB-type" evidence="9">
    <location>
        <begin position="122"/>
        <end position="220"/>
    </location>
</feature>
<keyword evidence="3" id="KW-0902">Two-component regulatory system</keyword>
<dbReference type="HOGENOM" id="CLU_000445_30_4_9"/>
<evidence type="ECO:0000313" key="12">
    <source>
        <dbReference type="EMBL" id="EMZ25067.1"/>
    </source>
</evidence>
<dbReference type="InterPro" id="IPR001867">
    <property type="entry name" value="OmpR/PhoB-type_DNA-bd"/>
</dbReference>
<dbReference type="GO" id="GO:0000976">
    <property type="term" value="F:transcription cis-regulatory region binding"/>
    <property type="evidence" value="ECO:0007669"/>
    <property type="project" value="TreeGrafter"/>
</dbReference>
<keyword evidence="4" id="KW-0805">Transcription regulation</keyword>
<evidence type="ECO:0000256" key="1">
    <source>
        <dbReference type="ARBA" id="ARBA00018672"/>
    </source>
</evidence>
<keyword evidence="13" id="KW-1185">Reference proteome</keyword>